<organism evidence="3 4">
    <name type="scientific">Phyllotreta striolata</name>
    <name type="common">Striped flea beetle</name>
    <name type="synonym">Crioceris striolata</name>
    <dbReference type="NCBI Taxonomy" id="444603"/>
    <lineage>
        <taxon>Eukaryota</taxon>
        <taxon>Metazoa</taxon>
        <taxon>Ecdysozoa</taxon>
        <taxon>Arthropoda</taxon>
        <taxon>Hexapoda</taxon>
        <taxon>Insecta</taxon>
        <taxon>Pterygota</taxon>
        <taxon>Neoptera</taxon>
        <taxon>Endopterygota</taxon>
        <taxon>Coleoptera</taxon>
        <taxon>Polyphaga</taxon>
        <taxon>Cucujiformia</taxon>
        <taxon>Chrysomeloidea</taxon>
        <taxon>Chrysomelidae</taxon>
        <taxon>Galerucinae</taxon>
        <taxon>Alticini</taxon>
        <taxon>Phyllotreta</taxon>
    </lineage>
</organism>
<accession>A0A9N9XRF9</accession>
<sequence length="129" mass="14795">MKTLKREPRPADVRSPCHLCKKSGDYLITMHPLKDDPARDEPYIKCKPMQFKITRNHDDLIDSSSDSELDIEFTAPAAIARKPRKKPQVGHIDCQYDPSDFDGKSKKTARKTSKIDRQIKKINKISARC</sequence>
<gene>
    <name evidence="3" type="ORF">PHYEVI_LOCUS9430</name>
</gene>
<dbReference type="PANTHER" id="PTHR39079">
    <property type="entry name" value="FI08034P-RELATED"/>
    <property type="match status" value="1"/>
</dbReference>
<evidence type="ECO:0000313" key="3">
    <source>
        <dbReference type="EMBL" id="CAG9863130.1"/>
    </source>
</evidence>
<dbReference type="Pfam" id="PF16003">
    <property type="entry name" value="DUF4776"/>
    <property type="match status" value="1"/>
</dbReference>
<dbReference type="EMBL" id="OU900099">
    <property type="protein sequence ID" value="CAG9863130.1"/>
    <property type="molecule type" value="Genomic_DNA"/>
</dbReference>
<dbReference type="PANTHER" id="PTHR39079:SF1">
    <property type="entry name" value="GH11706P-RELATED"/>
    <property type="match status" value="1"/>
</dbReference>
<reference evidence="3" key="1">
    <citation type="submission" date="2022-01" db="EMBL/GenBank/DDBJ databases">
        <authorList>
            <person name="King R."/>
        </authorList>
    </citation>
    <scope>NUCLEOTIDE SEQUENCE</scope>
</reference>
<evidence type="ECO:0000259" key="2">
    <source>
        <dbReference type="Pfam" id="PF16003"/>
    </source>
</evidence>
<evidence type="ECO:0000256" key="1">
    <source>
        <dbReference type="SAM" id="MobiDB-lite"/>
    </source>
</evidence>
<proteinExistence type="predicted"/>
<dbReference type="OrthoDB" id="7883086at2759"/>
<protein>
    <recommendedName>
        <fullName evidence="2">DUF4776 domain-containing protein</fullName>
    </recommendedName>
</protein>
<dbReference type="Proteomes" id="UP001153712">
    <property type="component" value="Chromosome 6"/>
</dbReference>
<evidence type="ECO:0000313" key="4">
    <source>
        <dbReference type="Proteomes" id="UP001153712"/>
    </source>
</evidence>
<feature type="region of interest" description="Disordered" evidence="1">
    <location>
        <begin position="82"/>
        <end position="117"/>
    </location>
</feature>
<keyword evidence="4" id="KW-1185">Reference proteome</keyword>
<name>A0A9N9XRF9_PHYSR</name>
<feature type="domain" description="DUF4776" evidence="2">
    <location>
        <begin position="17"/>
        <end position="56"/>
    </location>
</feature>
<dbReference type="InterPro" id="IPR031949">
    <property type="entry name" value="DUF4776"/>
</dbReference>
<dbReference type="AlphaFoldDB" id="A0A9N9XRF9"/>